<dbReference type="AlphaFoldDB" id="A0A930VJN1"/>
<keyword evidence="4" id="KW-0285">Flavoprotein</keyword>
<dbReference type="EMBL" id="JADKPN010000018">
    <property type="protein sequence ID" value="MBF4765772.1"/>
    <property type="molecule type" value="Genomic_DNA"/>
</dbReference>
<dbReference type="Gene3D" id="3.10.520.10">
    <property type="entry name" value="ApbE-like domains"/>
    <property type="match status" value="1"/>
</dbReference>
<evidence type="ECO:0000313" key="12">
    <source>
        <dbReference type="Proteomes" id="UP000640489"/>
    </source>
</evidence>
<protein>
    <recommendedName>
        <fullName evidence="3">FAD:protein FMN transferase</fullName>
        <ecNumber evidence="2">2.7.1.180</ecNumber>
    </recommendedName>
    <alternativeName>
        <fullName evidence="9">Flavin transferase</fullName>
    </alternativeName>
</protein>
<comment type="catalytic activity">
    <reaction evidence="10">
        <text>L-threonyl-[protein] + FAD = FMN-L-threonyl-[protein] + AMP + H(+)</text>
        <dbReference type="Rhea" id="RHEA:36847"/>
        <dbReference type="Rhea" id="RHEA-COMP:11060"/>
        <dbReference type="Rhea" id="RHEA-COMP:11061"/>
        <dbReference type="ChEBI" id="CHEBI:15378"/>
        <dbReference type="ChEBI" id="CHEBI:30013"/>
        <dbReference type="ChEBI" id="CHEBI:57692"/>
        <dbReference type="ChEBI" id="CHEBI:74257"/>
        <dbReference type="ChEBI" id="CHEBI:456215"/>
        <dbReference type="EC" id="2.7.1.180"/>
    </reaction>
</comment>
<comment type="cofactor">
    <cofactor evidence="1">
        <name>Mg(2+)</name>
        <dbReference type="ChEBI" id="CHEBI:18420"/>
    </cofactor>
</comment>
<evidence type="ECO:0000256" key="1">
    <source>
        <dbReference type="ARBA" id="ARBA00001946"/>
    </source>
</evidence>
<dbReference type="EC" id="2.7.1.180" evidence="2"/>
<evidence type="ECO:0000256" key="4">
    <source>
        <dbReference type="ARBA" id="ARBA00022630"/>
    </source>
</evidence>
<evidence type="ECO:0000256" key="6">
    <source>
        <dbReference type="ARBA" id="ARBA00022723"/>
    </source>
</evidence>
<keyword evidence="5 11" id="KW-0808">Transferase</keyword>
<keyword evidence="6" id="KW-0479">Metal-binding</keyword>
<accession>A0A930VJN1</accession>
<name>A0A930VJN1_9ACTN</name>
<dbReference type="PANTHER" id="PTHR30040:SF2">
    <property type="entry name" value="FAD:PROTEIN FMN TRANSFERASE"/>
    <property type="match status" value="1"/>
</dbReference>
<evidence type="ECO:0000256" key="2">
    <source>
        <dbReference type="ARBA" id="ARBA00011955"/>
    </source>
</evidence>
<keyword evidence="8" id="KW-0460">Magnesium</keyword>
<dbReference type="RefSeq" id="WP_194708953.1">
    <property type="nucleotide sequence ID" value="NZ_JADKPN010000018.1"/>
</dbReference>
<gene>
    <name evidence="11" type="ORF">ISU07_21785</name>
</gene>
<evidence type="ECO:0000256" key="5">
    <source>
        <dbReference type="ARBA" id="ARBA00022679"/>
    </source>
</evidence>
<dbReference type="InterPro" id="IPR003374">
    <property type="entry name" value="ApbE-like_sf"/>
</dbReference>
<keyword evidence="7" id="KW-0274">FAD</keyword>
<dbReference type="GO" id="GO:0046872">
    <property type="term" value="F:metal ion binding"/>
    <property type="evidence" value="ECO:0007669"/>
    <property type="project" value="UniProtKB-KW"/>
</dbReference>
<dbReference type="GO" id="GO:0016740">
    <property type="term" value="F:transferase activity"/>
    <property type="evidence" value="ECO:0007669"/>
    <property type="project" value="UniProtKB-KW"/>
</dbReference>
<dbReference type="InterPro" id="IPR024932">
    <property type="entry name" value="ApbE"/>
</dbReference>
<evidence type="ECO:0000256" key="9">
    <source>
        <dbReference type="ARBA" id="ARBA00031306"/>
    </source>
</evidence>
<evidence type="ECO:0000256" key="10">
    <source>
        <dbReference type="ARBA" id="ARBA00048540"/>
    </source>
</evidence>
<reference evidence="11" key="1">
    <citation type="submission" date="2020-11" db="EMBL/GenBank/DDBJ databases">
        <title>Nocardioides sp. nov., isolated from Soil of Cynanchum wilfordii Hemsley rhizosphere.</title>
        <authorList>
            <person name="Lee J.-S."/>
            <person name="Suh M.K."/>
            <person name="Kim J.-S."/>
        </authorList>
    </citation>
    <scope>NUCLEOTIDE SEQUENCE</scope>
    <source>
        <strain evidence="11">KCTC 19275</strain>
    </source>
</reference>
<organism evidence="11 12">
    <name type="scientific">Nocardioides islandensis</name>
    <dbReference type="NCBI Taxonomy" id="433663"/>
    <lineage>
        <taxon>Bacteria</taxon>
        <taxon>Bacillati</taxon>
        <taxon>Actinomycetota</taxon>
        <taxon>Actinomycetes</taxon>
        <taxon>Propionibacteriales</taxon>
        <taxon>Nocardioidaceae</taxon>
        <taxon>Nocardioides</taxon>
    </lineage>
</organism>
<evidence type="ECO:0000256" key="3">
    <source>
        <dbReference type="ARBA" id="ARBA00016337"/>
    </source>
</evidence>
<evidence type="ECO:0000256" key="7">
    <source>
        <dbReference type="ARBA" id="ARBA00022827"/>
    </source>
</evidence>
<dbReference type="Pfam" id="PF02424">
    <property type="entry name" value="ApbE"/>
    <property type="match status" value="1"/>
</dbReference>
<dbReference type="PANTHER" id="PTHR30040">
    <property type="entry name" value="THIAMINE BIOSYNTHESIS LIPOPROTEIN APBE"/>
    <property type="match status" value="1"/>
</dbReference>
<dbReference type="Proteomes" id="UP000640489">
    <property type="component" value="Unassembled WGS sequence"/>
</dbReference>
<evidence type="ECO:0000313" key="11">
    <source>
        <dbReference type="EMBL" id="MBF4765772.1"/>
    </source>
</evidence>
<keyword evidence="12" id="KW-1185">Reference proteome</keyword>
<evidence type="ECO:0000256" key="8">
    <source>
        <dbReference type="ARBA" id="ARBA00022842"/>
    </source>
</evidence>
<proteinExistence type="predicted"/>
<sequence length="308" mass="32153">MSSVQWRDWSCTVRVVLADGRDPHEAPASDTADRVHVVVRDLMRAVELSVSRFREDSDVSRVNDRPGVLVPVRPMTVSLVELALSAASATSGACDPTVGLHVRAAGYDDDIGQVRRRDPAAVLPSLQVRRADWTEVRVDPELGRVGVPSGLALDLGATAKAWTADEAAARLVAATGYPALVALGGDLAVAGDGPSWPVLVSEHEGRPGQVVTVTSGGLATSSTAGRRWLTSAGEQHHLIDPATGRPARGPVRTASVQADSCLRANALASAAIVWGADAQERLTGSTSRLVLTDGTVLTTGAWTEDVAA</sequence>
<comment type="caution">
    <text evidence="11">The sequence shown here is derived from an EMBL/GenBank/DDBJ whole genome shotgun (WGS) entry which is preliminary data.</text>
</comment>
<dbReference type="SUPFAM" id="SSF143631">
    <property type="entry name" value="ApbE-like"/>
    <property type="match status" value="1"/>
</dbReference>